<dbReference type="PANTHER" id="PTHR47662:SF1">
    <property type="entry name" value="RING-TYPE DOMAIN-CONTAINING PROTEIN"/>
    <property type="match status" value="1"/>
</dbReference>
<gene>
    <name evidence="4" type="ORF">C1H46_022263</name>
</gene>
<dbReference type="PROSITE" id="PS50089">
    <property type="entry name" value="ZF_RING_2"/>
    <property type="match status" value="1"/>
</dbReference>
<keyword evidence="5" id="KW-1185">Reference proteome</keyword>
<dbReference type="Pfam" id="PF13639">
    <property type="entry name" value="zf-RING_2"/>
    <property type="match status" value="1"/>
</dbReference>
<dbReference type="GO" id="GO:0008270">
    <property type="term" value="F:zinc ion binding"/>
    <property type="evidence" value="ECO:0007669"/>
    <property type="project" value="UniProtKB-KW"/>
</dbReference>
<reference evidence="4 5" key="1">
    <citation type="journal article" date="2019" name="G3 (Bethesda)">
        <title>Sequencing of a Wild Apple (Malus baccata) Genome Unravels the Differences Between Cultivated and Wild Apple Species Regarding Disease Resistance and Cold Tolerance.</title>
        <authorList>
            <person name="Chen X."/>
        </authorList>
    </citation>
    <scope>NUCLEOTIDE SEQUENCE [LARGE SCALE GENOMIC DNA]</scope>
    <source>
        <strain evidence="5">cv. Shandingzi</strain>
        <tissue evidence="4">Leaves</tissue>
    </source>
</reference>
<dbReference type="SUPFAM" id="SSF57850">
    <property type="entry name" value="RING/U-box"/>
    <property type="match status" value="1"/>
</dbReference>
<dbReference type="Gene3D" id="3.30.40.10">
    <property type="entry name" value="Zinc/RING finger domain, C3HC4 (zinc finger)"/>
    <property type="match status" value="1"/>
</dbReference>
<evidence type="ECO:0000313" key="4">
    <source>
        <dbReference type="EMBL" id="TQD92177.1"/>
    </source>
</evidence>
<name>A0A540M098_MALBA</name>
<protein>
    <recommendedName>
        <fullName evidence="3">RING-type domain-containing protein</fullName>
    </recommendedName>
</protein>
<evidence type="ECO:0000256" key="1">
    <source>
        <dbReference type="PROSITE-ProRule" id="PRU00175"/>
    </source>
</evidence>
<dbReference type="EMBL" id="VIEB01000399">
    <property type="protein sequence ID" value="TQD92177.1"/>
    <property type="molecule type" value="Genomic_DNA"/>
</dbReference>
<dbReference type="PANTHER" id="PTHR47662">
    <property type="entry name" value="RING-TYPE DOMAIN-CONTAINING PROTEIN"/>
    <property type="match status" value="1"/>
</dbReference>
<organism evidence="4 5">
    <name type="scientific">Malus baccata</name>
    <name type="common">Siberian crab apple</name>
    <name type="synonym">Pyrus baccata</name>
    <dbReference type="NCBI Taxonomy" id="106549"/>
    <lineage>
        <taxon>Eukaryota</taxon>
        <taxon>Viridiplantae</taxon>
        <taxon>Streptophyta</taxon>
        <taxon>Embryophyta</taxon>
        <taxon>Tracheophyta</taxon>
        <taxon>Spermatophyta</taxon>
        <taxon>Magnoliopsida</taxon>
        <taxon>eudicotyledons</taxon>
        <taxon>Gunneridae</taxon>
        <taxon>Pentapetalae</taxon>
        <taxon>rosids</taxon>
        <taxon>fabids</taxon>
        <taxon>Rosales</taxon>
        <taxon>Rosaceae</taxon>
        <taxon>Amygdaloideae</taxon>
        <taxon>Maleae</taxon>
        <taxon>Malus</taxon>
    </lineage>
</organism>
<keyword evidence="1" id="KW-0863">Zinc-finger</keyword>
<keyword evidence="1" id="KW-0862">Zinc</keyword>
<feature type="domain" description="RING-type" evidence="3">
    <location>
        <begin position="72"/>
        <end position="114"/>
    </location>
</feature>
<dbReference type="InterPro" id="IPR013083">
    <property type="entry name" value="Znf_RING/FYVE/PHD"/>
</dbReference>
<comment type="caution">
    <text evidence="4">The sequence shown here is derived from an EMBL/GenBank/DDBJ whole genome shotgun (WGS) entry which is preliminary data.</text>
</comment>
<keyword evidence="2" id="KW-0472">Membrane</keyword>
<evidence type="ECO:0000313" key="5">
    <source>
        <dbReference type="Proteomes" id="UP000315295"/>
    </source>
</evidence>
<evidence type="ECO:0000259" key="3">
    <source>
        <dbReference type="PROSITE" id="PS50089"/>
    </source>
</evidence>
<keyword evidence="2" id="KW-1133">Transmembrane helix</keyword>
<feature type="transmembrane region" description="Helical" evidence="2">
    <location>
        <begin position="12"/>
        <end position="34"/>
    </location>
</feature>
<proteinExistence type="predicted"/>
<dbReference type="CDD" id="cd16473">
    <property type="entry name" value="RING-H2_RNF103"/>
    <property type="match status" value="1"/>
</dbReference>
<keyword evidence="1" id="KW-0479">Metal-binding</keyword>
<sequence>MGALSKFISHLYTLTIIFFTLLILEIAILVRSVAGLNLNSGKRVITTTQYLKLIEQKNPTICYTKKLNATECSVCLSDFEEGDKIRQLKCKHTFHQGCLDKWLQEYRATCPLCRTKVLPDDVVASYHRLRNQVQYDGSDAELIFLLSSLQGNTLHRFF</sequence>
<evidence type="ECO:0000256" key="2">
    <source>
        <dbReference type="SAM" id="Phobius"/>
    </source>
</evidence>
<accession>A0A540M098</accession>
<dbReference type="FunFam" id="3.30.40.10:FF:000388">
    <property type="entry name" value="Putative RING zinc finger domain superfamily protein"/>
    <property type="match status" value="1"/>
</dbReference>
<dbReference type="InterPro" id="IPR001841">
    <property type="entry name" value="Znf_RING"/>
</dbReference>
<keyword evidence="2" id="KW-0812">Transmembrane</keyword>
<dbReference type="AlphaFoldDB" id="A0A540M098"/>
<dbReference type="SMART" id="SM00184">
    <property type="entry name" value="RING"/>
    <property type="match status" value="1"/>
</dbReference>
<dbReference type="Proteomes" id="UP000315295">
    <property type="component" value="Unassembled WGS sequence"/>
</dbReference>